<evidence type="ECO:0000256" key="1">
    <source>
        <dbReference type="ARBA" id="ARBA00013260"/>
    </source>
</evidence>
<dbReference type="GO" id="GO:0004045">
    <property type="term" value="F:peptidyl-tRNA hydrolase activity"/>
    <property type="evidence" value="ECO:0007669"/>
    <property type="project" value="UniProtKB-UniRule"/>
</dbReference>
<keyword evidence="3 7" id="KW-0378">Hydrolase</keyword>
<evidence type="ECO:0000313" key="11">
    <source>
        <dbReference type="Proteomes" id="UP000294678"/>
    </source>
</evidence>
<evidence type="ECO:0000256" key="9">
    <source>
        <dbReference type="RuleBase" id="RU004320"/>
    </source>
</evidence>
<protein>
    <recommendedName>
        <fullName evidence="6 7">Peptidyl-tRNA hydrolase</fullName>
        <shortName evidence="7">Pth</shortName>
        <ecNumber evidence="1 7">3.1.1.29</ecNumber>
    </recommendedName>
</protein>
<proteinExistence type="inferred from homology"/>
<dbReference type="GO" id="GO:0006515">
    <property type="term" value="P:protein quality control for misfolded or incompletely synthesized proteins"/>
    <property type="evidence" value="ECO:0007669"/>
    <property type="project" value="UniProtKB-UniRule"/>
</dbReference>
<dbReference type="GO" id="GO:0000049">
    <property type="term" value="F:tRNA binding"/>
    <property type="evidence" value="ECO:0007669"/>
    <property type="project" value="UniProtKB-UniRule"/>
</dbReference>
<feature type="binding site" evidence="7">
    <location>
        <position position="14"/>
    </location>
    <ligand>
        <name>tRNA</name>
        <dbReference type="ChEBI" id="CHEBI:17843"/>
    </ligand>
</feature>
<feature type="binding site" evidence="7">
    <location>
        <position position="113"/>
    </location>
    <ligand>
        <name>tRNA</name>
        <dbReference type="ChEBI" id="CHEBI:17843"/>
    </ligand>
</feature>
<dbReference type="Pfam" id="PF01195">
    <property type="entry name" value="Pept_tRNA_hydro"/>
    <property type="match status" value="1"/>
</dbReference>
<dbReference type="FunFam" id="3.40.50.1470:FF:000001">
    <property type="entry name" value="Peptidyl-tRNA hydrolase"/>
    <property type="match status" value="1"/>
</dbReference>
<dbReference type="CDD" id="cd00462">
    <property type="entry name" value="PTH"/>
    <property type="match status" value="1"/>
</dbReference>
<feature type="site" description="Stabilizes the basic form of H active site to accept a proton" evidence="7">
    <location>
        <position position="92"/>
    </location>
</feature>
<dbReference type="PROSITE" id="PS01195">
    <property type="entry name" value="PEPT_TRNA_HYDROL_1"/>
    <property type="match status" value="1"/>
</dbReference>
<evidence type="ECO:0000256" key="7">
    <source>
        <dbReference type="HAMAP-Rule" id="MF_00083"/>
    </source>
</evidence>
<evidence type="ECO:0000256" key="5">
    <source>
        <dbReference type="ARBA" id="ARBA00038063"/>
    </source>
</evidence>
<organism evidence="10 11">
    <name type="scientific">Hypnocyclicus thermotrophus</name>
    <dbReference type="NCBI Taxonomy" id="1627895"/>
    <lineage>
        <taxon>Bacteria</taxon>
        <taxon>Fusobacteriati</taxon>
        <taxon>Fusobacteriota</taxon>
        <taxon>Fusobacteriia</taxon>
        <taxon>Fusobacteriales</taxon>
        <taxon>Fusobacteriaceae</taxon>
        <taxon>Hypnocyclicus</taxon>
    </lineage>
</organism>
<comment type="similarity">
    <text evidence="5 7 9">Belongs to the PTH family.</text>
</comment>
<dbReference type="EC" id="3.1.1.29" evidence="1 7"/>
<dbReference type="SUPFAM" id="SSF53178">
    <property type="entry name" value="Peptidyl-tRNA hydrolase-like"/>
    <property type="match status" value="1"/>
</dbReference>
<comment type="catalytic activity">
    <reaction evidence="7 8">
        <text>an N-acyl-L-alpha-aminoacyl-tRNA + H2O = an N-acyl-L-amino acid + a tRNA + H(+)</text>
        <dbReference type="Rhea" id="RHEA:54448"/>
        <dbReference type="Rhea" id="RHEA-COMP:10123"/>
        <dbReference type="Rhea" id="RHEA-COMP:13883"/>
        <dbReference type="ChEBI" id="CHEBI:15377"/>
        <dbReference type="ChEBI" id="CHEBI:15378"/>
        <dbReference type="ChEBI" id="CHEBI:59874"/>
        <dbReference type="ChEBI" id="CHEBI:78442"/>
        <dbReference type="ChEBI" id="CHEBI:138191"/>
        <dbReference type="EC" id="3.1.1.29"/>
    </reaction>
</comment>
<comment type="subcellular location">
    <subcellularLocation>
        <location evidence="7">Cytoplasm</location>
    </subcellularLocation>
</comment>
<name>A0AA46I5E4_9FUSO</name>
<dbReference type="HAMAP" id="MF_00083">
    <property type="entry name" value="Pept_tRNA_hydro_bact"/>
    <property type="match status" value="1"/>
</dbReference>
<dbReference type="InterPro" id="IPR036416">
    <property type="entry name" value="Pept_tRNA_hydro_sf"/>
</dbReference>
<dbReference type="InterPro" id="IPR001328">
    <property type="entry name" value="Pept_tRNA_hydro"/>
</dbReference>
<dbReference type="GO" id="GO:0005737">
    <property type="term" value="C:cytoplasm"/>
    <property type="evidence" value="ECO:0007669"/>
    <property type="project" value="UniProtKB-SubCell"/>
</dbReference>
<gene>
    <name evidence="7" type="primary">pth</name>
    <name evidence="10" type="ORF">EV215_1411</name>
</gene>
<evidence type="ECO:0000256" key="8">
    <source>
        <dbReference type="RuleBase" id="RU000673"/>
    </source>
</evidence>
<dbReference type="PROSITE" id="PS01196">
    <property type="entry name" value="PEPT_TRNA_HYDROL_2"/>
    <property type="match status" value="1"/>
</dbReference>
<keyword evidence="11" id="KW-1185">Reference proteome</keyword>
<dbReference type="NCBIfam" id="TIGR00447">
    <property type="entry name" value="pth"/>
    <property type="match status" value="1"/>
</dbReference>
<comment type="function">
    <text evidence="7">Catalyzes the release of premature peptidyl moieties from peptidyl-tRNA molecules trapped in stalled 50S ribosomal subunits, and thus maintains levels of free tRNAs and 50S ribosomes.</text>
</comment>
<evidence type="ECO:0000256" key="6">
    <source>
        <dbReference type="ARBA" id="ARBA00050038"/>
    </source>
</evidence>
<evidence type="ECO:0000256" key="4">
    <source>
        <dbReference type="ARBA" id="ARBA00022884"/>
    </source>
</evidence>
<dbReference type="RefSeq" id="WP_134113274.1">
    <property type="nucleotide sequence ID" value="NZ_SOBG01000005.1"/>
</dbReference>
<dbReference type="InterPro" id="IPR018171">
    <property type="entry name" value="Pept_tRNA_hydro_CS"/>
</dbReference>
<feature type="binding site" evidence="7">
    <location>
        <position position="66"/>
    </location>
    <ligand>
        <name>tRNA</name>
        <dbReference type="ChEBI" id="CHEBI:17843"/>
    </ligand>
</feature>
<evidence type="ECO:0000313" key="10">
    <source>
        <dbReference type="EMBL" id="TDT69868.1"/>
    </source>
</evidence>
<comment type="caution">
    <text evidence="10">The sequence shown here is derived from an EMBL/GenBank/DDBJ whole genome shotgun (WGS) entry which is preliminary data.</text>
</comment>
<dbReference type="EMBL" id="SOBG01000005">
    <property type="protein sequence ID" value="TDT69868.1"/>
    <property type="molecule type" value="Genomic_DNA"/>
</dbReference>
<keyword evidence="4 7" id="KW-0694">RNA-binding</keyword>
<comment type="subunit">
    <text evidence="7">Monomer.</text>
</comment>
<keyword evidence="2 7" id="KW-0820">tRNA-binding</keyword>
<keyword evidence="7" id="KW-0963">Cytoplasm</keyword>
<evidence type="ECO:0000256" key="2">
    <source>
        <dbReference type="ARBA" id="ARBA00022555"/>
    </source>
</evidence>
<reference evidence="10 11" key="1">
    <citation type="submission" date="2019-03" db="EMBL/GenBank/DDBJ databases">
        <title>Genomic Encyclopedia of Type Strains, Phase IV (KMG-IV): sequencing the most valuable type-strain genomes for metagenomic binning, comparative biology and taxonomic classification.</title>
        <authorList>
            <person name="Goeker M."/>
        </authorList>
    </citation>
    <scope>NUCLEOTIDE SEQUENCE [LARGE SCALE GENOMIC DNA]</scope>
    <source>
        <strain evidence="10 11">DSM 100055</strain>
    </source>
</reference>
<dbReference type="PANTHER" id="PTHR17224:SF1">
    <property type="entry name" value="PEPTIDYL-TRNA HYDROLASE"/>
    <property type="match status" value="1"/>
</dbReference>
<comment type="function">
    <text evidence="7">Hydrolyzes ribosome-free peptidyl-tRNAs (with 1 or more amino acids incorporated), which drop off the ribosome during protein synthesis, or as a result of ribosome stalling.</text>
</comment>
<evidence type="ECO:0000256" key="3">
    <source>
        <dbReference type="ARBA" id="ARBA00022801"/>
    </source>
</evidence>
<dbReference type="GO" id="GO:0072344">
    <property type="term" value="P:rescue of stalled ribosome"/>
    <property type="evidence" value="ECO:0007669"/>
    <property type="project" value="UniProtKB-UniRule"/>
</dbReference>
<sequence>MKLIVGLGNPGKKYEKTRHNIGFNVIDNLAKDLGVENFREKFQGLIADTTFRSEKVLLLKPQTYMNLSGNSLIEVVNFYKLDIENDIIVIYDDMDLKLGELRIKAKGSAGGHNGIKSIISHIGDKFIRVKCGIGKPKEKGEVINFVLDNFAKAEIEEVDTLIENAKNATKDILISKSLDRVMQKYNRKK</sequence>
<dbReference type="Gene3D" id="3.40.50.1470">
    <property type="entry name" value="Peptidyl-tRNA hydrolase"/>
    <property type="match status" value="1"/>
</dbReference>
<feature type="active site" description="Proton acceptor" evidence="7">
    <location>
        <position position="19"/>
    </location>
</feature>
<feature type="site" description="Discriminates between blocked and unblocked aminoacyl-tRNA" evidence="7">
    <location>
        <position position="9"/>
    </location>
</feature>
<feature type="binding site" evidence="7">
    <location>
        <position position="64"/>
    </location>
    <ligand>
        <name>tRNA</name>
        <dbReference type="ChEBI" id="CHEBI:17843"/>
    </ligand>
</feature>
<dbReference type="AlphaFoldDB" id="A0AA46I5E4"/>
<accession>A0AA46I5E4</accession>
<dbReference type="PANTHER" id="PTHR17224">
    <property type="entry name" value="PEPTIDYL-TRNA HYDROLASE"/>
    <property type="match status" value="1"/>
</dbReference>
<dbReference type="Proteomes" id="UP000294678">
    <property type="component" value="Unassembled WGS sequence"/>
</dbReference>